<dbReference type="PANTHER" id="PTHR30562:SF1">
    <property type="entry name" value="UVRABC SYSTEM PROTEIN C"/>
    <property type="match status" value="1"/>
</dbReference>
<dbReference type="FunFam" id="3.30.420.10:FF:000045">
    <property type="entry name" value="3'-5' exonuclease DinG"/>
    <property type="match status" value="1"/>
</dbReference>
<evidence type="ECO:0000259" key="2">
    <source>
        <dbReference type="PROSITE" id="PS50151"/>
    </source>
</evidence>
<dbReference type="PANTHER" id="PTHR30562">
    <property type="entry name" value="UVRC/OXIDOREDUCTASE"/>
    <property type="match status" value="1"/>
</dbReference>
<dbReference type="CDD" id="cd06127">
    <property type="entry name" value="DEDDh"/>
    <property type="match status" value="1"/>
</dbReference>
<evidence type="ECO:0000259" key="3">
    <source>
        <dbReference type="PROSITE" id="PS50164"/>
    </source>
</evidence>
<dbReference type="NCBIfam" id="NF005907">
    <property type="entry name" value="PRK07883.1-5"/>
    <property type="match status" value="1"/>
</dbReference>
<dbReference type="InterPro" id="IPR036876">
    <property type="entry name" value="UVR_dom_sf"/>
</dbReference>
<dbReference type="InterPro" id="IPR036397">
    <property type="entry name" value="RNaseH_sf"/>
</dbReference>
<feature type="domain" description="UVR" evidence="2">
    <location>
        <begin position="430"/>
        <end position="465"/>
    </location>
</feature>
<dbReference type="EMBL" id="CAEZWM010000146">
    <property type="protein sequence ID" value="CAB4663512.1"/>
    <property type="molecule type" value="Genomic_DNA"/>
</dbReference>
<dbReference type="GO" id="GO:0003887">
    <property type="term" value="F:DNA-directed DNA polymerase activity"/>
    <property type="evidence" value="ECO:0007669"/>
    <property type="project" value="InterPro"/>
</dbReference>
<dbReference type="Gene3D" id="3.40.1440.10">
    <property type="entry name" value="GIY-YIG endonuclease"/>
    <property type="match status" value="1"/>
</dbReference>
<dbReference type="CDD" id="cd10434">
    <property type="entry name" value="GIY-YIG_UvrC_Cho"/>
    <property type="match status" value="1"/>
</dbReference>
<dbReference type="GO" id="GO:0003677">
    <property type="term" value="F:DNA binding"/>
    <property type="evidence" value="ECO:0007669"/>
    <property type="project" value="InterPro"/>
</dbReference>
<dbReference type="InterPro" id="IPR000305">
    <property type="entry name" value="GIY-YIG_endonuc"/>
</dbReference>
<dbReference type="InterPro" id="IPR006054">
    <property type="entry name" value="DnaQ"/>
</dbReference>
<dbReference type="Pfam" id="PF01541">
    <property type="entry name" value="GIY-YIG"/>
    <property type="match status" value="1"/>
</dbReference>
<dbReference type="SMART" id="SM00465">
    <property type="entry name" value="GIYc"/>
    <property type="match status" value="1"/>
</dbReference>
<dbReference type="InterPro" id="IPR012337">
    <property type="entry name" value="RNaseH-like_sf"/>
</dbReference>
<dbReference type="PROSITE" id="PS50164">
    <property type="entry name" value="GIY_YIG"/>
    <property type="match status" value="1"/>
</dbReference>
<dbReference type="SUPFAM" id="SSF82771">
    <property type="entry name" value="GIY-YIG endonuclease"/>
    <property type="match status" value="1"/>
</dbReference>
<dbReference type="GO" id="GO:0009380">
    <property type="term" value="C:excinuclease repair complex"/>
    <property type="evidence" value="ECO:0007669"/>
    <property type="project" value="TreeGrafter"/>
</dbReference>
<accession>A0A6J6LP65</accession>
<gene>
    <name evidence="4" type="ORF">UFOPK2242_01112</name>
</gene>
<dbReference type="SMART" id="SM00479">
    <property type="entry name" value="EXOIII"/>
    <property type="match status" value="1"/>
</dbReference>
<evidence type="ECO:0000313" key="4">
    <source>
        <dbReference type="EMBL" id="CAB4663512.1"/>
    </source>
</evidence>
<proteinExistence type="predicted"/>
<name>A0A6J6LP65_9ZZZZ</name>
<dbReference type="SUPFAM" id="SSF53098">
    <property type="entry name" value="Ribonuclease H-like"/>
    <property type="match status" value="1"/>
</dbReference>
<dbReference type="AlphaFoldDB" id="A0A6J6LP65"/>
<dbReference type="InterPro" id="IPR001943">
    <property type="entry name" value="UVR_dom"/>
</dbReference>
<protein>
    <submittedName>
        <fullName evidence="4">Unannotated protein</fullName>
    </submittedName>
</protein>
<dbReference type="PROSITE" id="PS50151">
    <property type="entry name" value="UVR"/>
    <property type="match status" value="1"/>
</dbReference>
<dbReference type="InterPro" id="IPR047296">
    <property type="entry name" value="GIY-YIG_UvrC_Cho"/>
</dbReference>
<dbReference type="Pfam" id="PF00929">
    <property type="entry name" value="RNase_T"/>
    <property type="match status" value="1"/>
</dbReference>
<dbReference type="InterPro" id="IPR035901">
    <property type="entry name" value="GIY-YIG_endonuc_sf"/>
</dbReference>
<feature type="domain" description="GIY-YIG" evidence="3">
    <location>
        <begin position="239"/>
        <end position="316"/>
    </location>
</feature>
<dbReference type="GO" id="GO:0006289">
    <property type="term" value="P:nucleotide-excision repair"/>
    <property type="evidence" value="ECO:0007669"/>
    <property type="project" value="InterPro"/>
</dbReference>
<sequence length="602" mass="66661">MKPPPPLQIESHSTSDPLARLPIAQQRSFDHLGTPLSEVTFVVIDLETTGTSPDSCAITEIGAVRYRGGERVATFQTLINPGSPIPPFITVLTGITEAMVYPAPLIGEVIPALLEFIGGAVLVGHNLRFDTSFIDAALVADGRERLPNRRVDTLGLARRLLRDEVPDMKLGTLARHLRVEETPNHRALADAQATAEVLHALLERAATLGVLGLDDLIELPKIRAHPSASKLKLTAQLPRQPGVYIFRNRKNEVLYVGKATNLRSRVRSYFGGDTRSKVPQLLKELERIDHIVCSDPLEAEIHELRLIRRHDPHYNRVGKGWRRYTYLKLTVAERFPRLLVTAEATADGSVYLGPFRSRAIATEIKEAIESSVPLRRCTQRISRNAVISVDTPCSPAQLGVAACPCRAETSEDDYRAIVERAVLALRSDHTALLEPIEARMFSYAEQERFEEATQQRDRLAALSKALRRLRSVEWLRASGNLQFSTPDGLREFEGGHLVTSSTPSLADFDPRLERASVQVLPLGQPPAREEIDELLVVARWLDHELVAGRVRLLNVTGRAATACSGPLPAYEPAQSSTVISEESYKSDRSRNGVQRGGIRRGR</sequence>
<dbReference type="SUPFAM" id="SSF46600">
    <property type="entry name" value="C-terminal UvrC-binding domain of UvrB"/>
    <property type="match status" value="1"/>
</dbReference>
<dbReference type="Gene3D" id="3.30.420.10">
    <property type="entry name" value="Ribonuclease H-like superfamily/Ribonuclease H"/>
    <property type="match status" value="1"/>
</dbReference>
<reference evidence="4" key="1">
    <citation type="submission" date="2020-05" db="EMBL/GenBank/DDBJ databases">
        <authorList>
            <person name="Chiriac C."/>
            <person name="Salcher M."/>
            <person name="Ghai R."/>
            <person name="Kavagutti S V."/>
        </authorList>
    </citation>
    <scope>NUCLEOTIDE SEQUENCE</scope>
</reference>
<evidence type="ECO:0000256" key="1">
    <source>
        <dbReference type="SAM" id="MobiDB-lite"/>
    </source>
</evidence>
<feature type="region of interest" description="Disordered" evidence="1">
    <location>
        <begin position="565"/>
        <end position="602"/>
    </location>
</feature>
<dbReference type="InterPro" id="IPR050066">
    <property type="entry name" value="UvrABC_protein_C"/>
</dbReference>
<dbReference type="GO" id="GO:0006260">
    <property type="term" value="P:DNA replication"/>
    <property type="evidence" value="ECO:0007669"/>
    <property type="project" value="InterPro"/>
</dbReference>
<dbReference type="InterPro" id="IPR013520">
    <property type="entry name" value="Ribonucl_H"/>
</dbReference>
<organism evidence="4">
    <name type="scientific">freshwater metagenome</name>
    <dbReference type="NCBI Taxonomy" id="449393"/>
    <lineage>
        <taxon>unclassified sequences</taxon>
        <taxon>metagenomes</taxon>
        <taxon>ecological metagenomes</taxon>
    </lineage>
</organism>
<dbReference type="NCBIfam" id="TIGR00573">
    <property type="entry name" value="dnaq"/>
    <property type="match status" value="1"/>
</dbReference>